<dbReference type="AlphaFoldDB" id="A0A3D8YCA7"/>
<evidence type="ECO:0000313" key="6">
    <source>
        <dbReference type="Proteomes" id="UP000256373"/>
    </source>
</evidence>
<keyword evidence="1" id="KW-0805">Transcription regulation</keyword>
<name>A0A3D8YCA7_9BACT</name>
<sequence>MDEKFHEVVLKRMEPAHYIKYLNMQVRPYDMPPNDSHFDSQYHRSEIFYEKINNSFWVFAHESEEKTDTCYVMPPKKSKTDYFSIDYYQSKHTFRYQFGDKIVPVTNVTIFSGSSSTYKIFVKRKSPIRRYRLIFSKQYLHRFLNLTSDNARLTNSNVIIATGKGLSVRLIHEIEKIALDKLYFQLKYNKNNFNYNLSVTANAFNVTDQFFKLANIEIPPTRITDDQDLMIKIIHHLEKNIKNKFPGIDALASDFYISQTKLKKNFKKTFNTTPLIYFRRLQINYAQEKMQIRKITVKELAFELGFKKSSTFSLWFKRYTGQHPNELQK</sequence>
<dbReference type="EMBL" id="QNUL01000013">
    <property type="protein sequence ID" value="REA59881.1"/>
    <property type="molecule type" value="Genomic_DNA"/>
</dbReference>
<evidence type="ECO:0000259" key="4">
    <source>
        <dbReference type="PROSITE" id="PS01124"/>
    </source>
</evidence>
<keyword evidence="2" id="KW-0238">DNA-binding</keyword>
<evidence type="ECO:0000256" key="1">
    <source>
        <dbReference type="ARBA" id="ARBA00023015"/>
    </source>
</evidence>
<dbReference type="SUPFAM" id="SSF46689">
    <property type="entry name" value="Homeodomain-like"/>
    <property type="match status" value="1"/>
</dbReference>
<dbReference type="PANTHER" id="PTHR43280:SF2">
    <property type="entry name" value="HTH-TYPE TRANSCRIPTIONAL REGULATOR EXSA"/>
    <property type="match status" value="1"/>
</dbReference>
<dbReference type="RefSeq" id="WP_115831986.1">
    <property type="nucleotide sequence ID" value="NZ_QNUL01000013.1"/>
</dbReference>
<organism evidence="5 6">
    <name type="scientific">Dyadobacter luteus</name>
    <dbReference type="NCBI Taxonomy" id="2259619"/>
    <lineage>
        <taxon>Bacteria</taxon>
        <taxon>Pseudomonadati</taxon>
        <taxon>Bacteroidota</taxon>
        <taxon>Cytophagia</taxon>
        <taxon>Cytophagales</taxon>
        <taxon>Spirosomataceae</taxon>
        <taxon>Dyadobacter</taxon>
    </lineage>
</organism>
<protein>
    <recommendedName>
        <fullName evidence="4">HTH araC/xylS-type domain-containing protein</fullName>
    </recommendedName>
</protein>
<evidence type="ECO:0000256" key="2">
    <source>
        <dbReference type="ARBA" id="ARBA00023125"/>
    </source>
</evidence>
<reference evidence="5 6" key="1">
    <citation type="submission" date="2018-07" db="EMBL/GenBank/DDBJ databases">
        <title>Dyadobacter roseus sp. nov., isolated from rose rhizosphere soil.</title>
        <authorList>
            <person name="Chen L."/>
        </authorList>
    </citation>
    <scope>NUCLEOTIDE SEQUENCE [LARGE SCALE GENOMIC DNA]</scope>
    <source>
        <strain evidence="5 6">RS19</strain>
    </source>
</reference>
<dbReference type="InterPro" id="IPR009057">
    <property type="entry name" value="Homeodomain-like_sf"/>
</dbReference>
<dbReference type="Pfam" id="PF12833">
    <property type="entry name" value="HTH_18"/>
    <property type="match status" value="1"/>
</dbReference>
<evidence type="ECO:0000313" key="5">
    <source>
        <dbReference type="EMBL" id="REA59881.1"/>
    </source>
</evidence>
<comment type="caution">
    <text evidence="5">The sequence shown here is derived from an EMBL/GenBank/DDBJ whole genome shotgun (WGS) entry which is preliminary data.</text>
</comment>
<dbReference type="GO" id="GO:0043565">
    <property type="term" value="F:sequence-specific DNA binding"/>
    <property type="evidence" value="ECO:0007669"/>
    <property type="project" value="InterPro"/>
</dbReference>
<dbReference type="Proteomes" id="UP000256373">
    <property type="component" value="Unassembled WGS sequence"/>
</dbReference>
<proteinExistence type="predicted"/>
<dbReference type="OrthoDB" id="799767at2"/>
<dbReference type="SMART" id="SM00342">
    <property type="entry name" value="HTH_ARAC"/>
    <property type="match status" value="1"/>
</dbReference>
<gene>
    <name evidence="5" type="ORF">DSL64_16350</name>
</gene>
<keyword evidence="3" id="KW-0804">Transcription</keyword>
<feature type="domain" description="HTH araC/xylS-type" evidence="4">
    <location>
        <begin position="231"/>
        <end position="329"/>
    </location>
</feature>
<dbReference type="GO" id="GO:0003700">
    <property type="term" value="F:DNA-binding transcription factor activity"/>
    <property type="evidence" value="ECO:0007669"/>
    <property type="project" value="InterPro"/>
</dbReference>
<dbReference type="PROSITE" id="PS01124">
    <property type="entry name" value="HTH_ARAC_FAMILY_2"/>
    <property type="match status" value="1"/>
</dbReference>
<evidence type="ECO:0000256" key="3">
    <source>
        <dbReference type="ARBA" id="ARBA00023163"/>
    </source>
</evidence>
<accession>A0A3D8YCA7</accession>
<dbReference type="PANTHER" id="PTHR43280">
    <property type="entry name" value="ARAC-FAMILY TRANSCRIPTIONAL REGULATOR"/>
    <property type="match status" value="1"/>
</dbReference>
<dbReference type="InterPro" id="IPR018060">
    <property type="entry name" value="HTH_AraC"/>
</dbReference>
<dbReference type="Gene3D" id="1.10.10.60">
    <property type="entry name" value="Homeodomain-like"/>
    <property type="match status" value="1"/>
</dbReference>
<keyword evidence="6" id="KW-1185">Reference proteome</keyword>